<dbReference type="AlphaFoldDB" id="A0A9W9CS14"/>
<dbReference type="Gene3D" id="3.50.50.60">
    <property type="entry name" value="FAD/NAD(P)-binding domain"/>
    <property type="match status" value="1"/>
</dbReference>
<dbReference type="EMBL" id="JAPEUY010000001">
    <property type="protein sequence ID" value="KAJ4377514.1"/>
    <property type="molecule type" value="Genomic_DNA"/>
</dbReference>
<dbReference type="OrthoDB" id="417877at2759"/>
<keyword evidence="7" id="KW-1185">Reference proteome</keyword>
<evidence type="ECO:0000259" key="5">
    <source>
        <dbReference type="Pfam" id="PF01494"/>
    </source>
</evidence>
<organism evidence="6 7">
    <name type="scientific">Neocucurbitaria cava</name>
    <dbReference type="NCBI Taxonomy" id="798079"/>
    <lineage>
        <taxon>Eukaryota</taxon>
        <taxon>Fungi</taxon>
        <taxon>Dikarya</taxon>
        <taxon>Ascomycota</taxon>
        <taxon>Pezizomycotina</taxon>
        <taxon>Dothideomycetes</taxon>
        <taxon>Pleosporomycetidae</taxon>
        <taxon>Pleosporales</taxon>
        <taxon>Pleosporineae</taxon>
        <taxon>Cucurbitariaceae</taxon>
        <taxon>Neocucurbitaria</taxon>
    </lineage>
</organism>
<reference evidence="6" key="1">
    <citation type="submission" date="2022-10" db="EMBL/GenBank/DDBJ databases">
        <title>Tapping the CABI collections for fungal endophytes: first genome assemblies for Collariella, Neodidymelliopsis, Ascochyta clinopodiicola, Didymella pomorum, Didymosphaeria variabile, Neocosmospora piperis and Neocucurbitaria cava.</title>
        <authorList>
            <person name="Hill R."/>
        </authorList>
    </citation>
    <scope>NUCLEOTIDE SEQUENCE</scope>
    <source>
        <strain evidence="6">IMI 356814</strain>
    </source>
</reference>
<gene>
    <name evidence="6" type="ORF">N0V83_000339</name>
</gene>
<dbReference type="Proteomes" id="UP001140560">
    <property type="component" value="Unassembled WGS sequence"/>
</dbReference>
<dbReference type="InterPro" id="IPR036188">
    <property type="entry name" value="FAD/NAD-bd_sf"/>
</dbReference>
<keyword evidence="4" id="KW-0472">Membrane</keyword>
<protein>
    <recommendedName>
        <fullName evidence="5">FAD-binding domain-containing protein</fullName>
    </recommendedName>
</protein>
<dbReference type="GO" id="GO:0071949">
    <property type="term" value="F:FAD binding"/>
    <property type="evidence" value="ECO:0007669"/>
    <property type="project" value="InterPro"/>
</dbReference>
<keyword evidence="1" id="KW-0285">Flavoprotein</keyword>
<dbReference type="SUPFAM" id="SSF54373">
    <property type="entry name" value="FAD-linked reductases, C-terminal domain"/>
    <property type="match status" value="1"/>
</dbReference>
<dbReference type="GO" id="GO:0044550">
    <property type="term" value="P:secondary metabolite biosynthetic process"/>
    <property type="evidence" value="ECO:0007669"/>
    <property type="project" value="TreeGrafter"/>
</dbReference>
<dbReference type="PRINTS" id="PR00420">
    <property type="entry name" value="RNGMNOXGNASE"/>
</dbReference>
<dbReference type="InterPro" id="IPR002938">
    <property type="entry name" value="FAD-bd"/>
</dbReference>
<dbReference type="InterPro" id="IPR051104">
    <property type="entry name" value="FAD_monoxygenase"/>
</dbReference>
<dbReference type="PANTHER" id="PTHR46720">
    <property type="entry name" value="HYDROXYLASE, PUTATIVE (AFU_ORTHOLOGUE AFUA_3G01460)-RELATED"/>
    <property type="match status" value="1"/>
</dbReference>
<sequence length="467" mass="51120">MASTASQPSERLSLAIIGGGIAGLTLTIALITHCPSLSITLYESASAFGEIGAGVGFEPVMVRTMRLIDPRIAAAFEKCAQGNTVTDPPKWFTVRVGDRRKIVDGDNVEDGVVLEKAGKEKRKVRLGEEVFSIPARRGPRGGVHRAHFLDELVKLVPDGIARFRKKLVDVTEAQAGSGDAILHFADGSTAQHSAVLGCDGIKARTRSIVLGDSDSVVPVFSGKYAYRGLIPMSKAVEIMGDVQPKTPQMYLGYHGHVLTFPIANGTIMNGTIVPSPCSLVHIDLFPVVAFSSRETWPEPNWVVKTSTADMLEDYKHWSPTVQSIMTNMKSPDIWALFNHRPASTYFSTKPLICLVGDAAHATTPHQGAGAGMCVEDVHILSELLSQCHSKADLTRAFRAYDAVRRPRSQKLVDTSREAAMLWEFEGEGIGDDLEALERNAVKRMEWIWDHVIDEDLTRARKMMEEES</sequence>
<keyword evidence="4" id="KW-1133">Transmembrane helix</keyword>
<dbReference type="GO" id="GO:0016491">
    <property type="term" value="F:oxidoreductase activity"/>
    <property type="evidence" value="ECO:0007669"/>
    <property type="project" value="UniProtKB-KW"/>
</dbReference>
<evidence type="ECO:0000256" key="2">
    <source>
        <dbReference type="ARBA" id="ARBA00022827"/>
    </source>
</evidence>
<feature type="transmembrane region" description="Helical" evidence="4">
    <location>
        <begin position="12"/>
        <end position="31"/>
    </location>
</feature>
<evidence type="ECO:0000313" key="7">
    <source>
        <dbReference type="Proteomes" id="UP001140560"/>
    </source>
</evidence>
<keyword evidence="2" id="KW-0274">FAD</keyword>
<dbReference type="PANTHER" id="PTHR46720:SF3">
    <property type="entry name" value="FAD-BINDING DOMAIN-CONTAINING PROTEIN-RELATED"/>
    <property type="match status" value="1"/>
</dbReference>
<proteinExistence type="predicted"/>
<name>A0A9W9CS14_9PLEO</name>
<evidence type="ECO:0000256" key="4">
    <source>
        <dbReference type="SAM" id="Phobius"/>
    </source>
</evidence>
<evidence type="ECO:0000313" key="6">
    <source>
        <dbReference type="EMBL" id="KAJ4377514.1"/>
    </source>
</evidence>
<comment type="caution">
    <text evidence="6">The sequence shown here is derived from an EMBL/GenBank/DDBJ whole genome shotgun (WGS) entry which is preliminary data.</text>
</comment>
<evidence type="ECO:0000256" key="1">
    <source>
        <dbReference type="ARBA" id="ARBA00022630"/>
    </source>
</evidence>
<accession>A0A9W9CS14</accession>
<keyword evidence="3" id="KW-0560">Oxidoreductase</keyword>
<keyword evidence="4" id="KW-0812">Transmembrane</keyword>
<dbReference type="Pfam" id="PF01494">
    <property type="entry name" value="FAD_binding_3"/>
    <property type="match status" value="1"/>
</dbReference>
<evidence type="ECO:0000256" key="3">
    <source>
        <dbReference type="ARBA" id="ARBA00023002"/>
    </source>
</evidence>
<dbReference type="SUPFAM" id="SSF51905">
    <property type="entry name" value="FAD/NAD(P)-binding domain"/>
    <property type="match status" value="1"/>
</dbReference>
<feature type="domain" description="FAD-binding" evidence="5">
    <location>
        <begin position="351"/>
        <end position="414"/>
    </location>
</feature>